<proteinExistence type="predicted"/>
<keyword evidence="2" id="KW-1185">Reference proteome</keyword>
<accession>A0ACC2ABP9</accession>
<dbReference type="Proteomes" id="UP001162992">
    <property type="component" value="Chromosome 23"/>
</dbReference>
<organism evidence="1 2">
    <name type="scientific">Diphasiastrum complanatum</name>
    <name type="common">Issler's clubmoss</name>
    <name type="synonym">Lycopodium complanatum</name>
    <dbReference type="NCBI Taxonomy" id="34168"/>
    <lineage>
        <taxon>Eukaryota</taxon>
        <taxon>Viridiplantae</taxon>
        <taxon>Streptophyta</taxon>
        <taxon>Embryophyta</taxon>
        <taxon>Tracheophyta</taxon>
        <taxon>Lycopodiopsida</taxon>
        <taxon>Lycopodiales</taxon>
        <taxon>Lycopodiaceae</taxon>
        <taxon>Lycopodioideae</taxon>
        <taxon>Diphasiastrum</taxon>
    </lineage>
</organism>
<name>A0ACC2ABP9_DIPCM</name>
<gene>
    <name evidence="1" type="ORF">O6H91_23G068000</name>
</gene>
<evidence type="ECO:0000313" key="2">
    <source>
        <dbReference type="Proteomes" id="UP001162992"/>
    </source>
</evidence>
<protein>
    <submittedName>
        <fullName evidence="1">Uncharacterized protein</fullName>
    </submittedName>
</protein>
<comment type="caution">
    <text evidence="1">The sequence shown here is derived from an EMBL/GenBank/DDBJ whole genome shotgun (WGS) entry which is preliminary data.</text>
</comment>
<reference evidence="2" key="1">
    <citation type="journal article" date="2024" name="Proc. Natl. Acad. Sci. U.S.A.">
        <title>Extraordinary preservation of gene collinearity over three hundred million years revealed in homosporous lycophytes.</title>
        <authorList>
            <person name="Li C."/>
            <person name="Wickell D."/>
            <person name="Kuo L.Y."/>
            <person name="Chen X."/>
            <person name="Nie B."/>
            <person name="Liao X."/>
            <person name="Peng D."/>
            <person name="Ji J."/>
            <person name="Jenkins J."/>
            <person name="Williams M."/>
            <person name="Shu S."/>
            <person name="Plott C."/>
            <person name="Barry K."/>
            <person name="Rajasekar S."/>
            <person name="Grimwood J."/>
            <person name="Han X."/>
            <person name="Sun S."/>
            <person name="Hou Z."/>
            <person name="He W."/>
            <person name="Dai G."/>
            <person name="Sun C."/>
            <person name="Schmutz J."/>
            <person name="Leebens-Mack J.H."/>
            <person name="Li F.W."/>
            <person name="Wang L."/>
        </authorList>
    </citation>
    <scope>NUCLEOTIDE SEQUENCE [LARGE SCALE GENOMIC DNA]</scope>
    <source>
        <strain evidence="2">cv. PW_Plant_1</strain>
    </source>
</reference>
<dbReference type="EMBL" id="CM055114">
    <property type="protein sequence ID" value="KAJ7514999.1"/>
    <property type="molecule type" value="Genomic_DNA"/>
</dbReference>
<sequence length="717" mass="80808">MVMAMTMVQPMPTSSSGSEQRMPLAIAMSMSTTMNYNSQMDSLNTRLLSQQQVREGKDEENEEWLWLSGPIRIGAGLQNLGNTCYINSVLQCMTYTPPLANFFGKGRHRVTCQHAEFCPMCDFEAHVHQALSSSGQTVAPYDIVKNLSCVSQDFERWHQEDAHEYMRLFLDAMQKCCLTTNLGRNSSGSNMTVFQKIFGGCLRSRMRCTNCLHCSDTFDPFLDLSLDIVQAGTLAKALACFTGVEIIDGDDKYRCESCQKRVRALKRFTIHKAPVVLTIQLKRFNSAAEKIDKKVGFRQTLDIKPFTSNGLEAIRYRLYAVLVHSGGSVQYGHYFCYVQTSAETWHMLDDSTVKQVDEKTVFEQEAYMLFYCRETIFINDCHSDTNKMQLSQEGICYQRSSDHEQNGKPKISVRQEETRDPMRSSKLESSTQIIQTQASVDEKSEVMSNLQAPNLSQHGVEKQLAIAAQSPSRKTEKGRFDKDITVPRQDPRESQSVARKSTHELRDYSTQASSPKEFTRESKLKCWKLLNGMPRNRRLILASSLPISEDEKFETSNAGYQKVEQENKLTDAKLSKKRKLVDAAASEAGLAEKDKCKDASGISMGHSSMHSQDSMMGTCDDERFRSGPIKNAEHLATEQIVPERSQSSHDQTDDRSFNLCSDGNNDAHFLPTSSADERQNQLGKTIFPISSVLVKHESQSYQAARWEGSSAGEGSYR</sequence>
<evidence type="ECO:0000313" key="1">
    <source>
        <dbReference type="EMBL" id="KAJ7514999.1"/>
    </source>
</evidence>